<dbReference type="EMBL" id="BART01006324">
    <property type="protein sequence ID" value="GAG61498.1"/>
    <property type="molecule type" value="Genomic_DNA"/>
</dbReference>
<evidence type="ECO:0000256" key="1">
    <source>
        <dbReference type="SAM" id="Coils"/>
    </source>
</evidence>
<protein>
    <submittedName>
        <fullName evidence="2">Uncharacterized protein</fullName>
    </submittedName>
</protein>
<keyword evidence="1" id="KW-0175">Coiled coil</keyword>
<proteinExistence type="predicted"/>
<accession>X0ZM91</accession>
<feature type="non-terminal residue" evidence="2">
    <location>
        <position position="1"/>
    </location>
</feature>
<evidence type="ECO:0000313" key="2">
    <source>
        <dbReference type="EMBL" id="GAG61498.1"/>
    </source>
</evidence>
<organism evidence="2">
    <name type="scientific">marine sediment metagenome</name>
    <dbReference type="NCBI Taxonomy" id="412755"/>
    <lineage>
        <taxon>unclassified sequences</taxon>
        <taxon>metagenomes</taxon>
        <taxon>ecological metagenomes</taxon>
    </lineage>
</organism>
<name>X0ZM91_9ZZZZ</name>
<reference evidence="2" key="1">
    <citation type="journal article" date="2014" name="Front. Microbiol.">
        <title>High frequency of phylogenetically diverse reductive dehalogenase-homologous genes in deep subseafloor sedimentary metagenomes.</title>
        <authorList>
            <person name="Kawai M."/>
            <person name="Futagami T."/>
            <person name="Toyoda A."/>
            <person name="Takaki Y."/>
            <person name="Nishi S."/>
            <person name="Hori S."/>
            <person name="Arai W."/>
            <person name="Tsubouchi T."/>
            <person name="Morono Y."/>
            <person name="Uchiyama I."/>
            <person name="Ito T."/>
            <person name="Fujiyama A."/>
            <person name="Inagaki F."/>
            <person name="Takami H."/>
        </authorList>
    </citation>
    <scope>NUCLEOTIDE SEQUENCE</scope>
    <source>
        <strain evidence="2">Expedition CK06-06</strain>
    </source>
</reference>
<gene>
    <name evidence="2" type="ORF">S01H4_14425</name>
</gene>
<dbReference type="AlphaFoldDB" id="X0ZM91"/>
<comment type="caution">
    <text evidence="2">The sequence shown here is derived from an EMBL/GenBank/DDBJ whole genome shotgun (WGS) entry which is preliminary data.</text>
</comment>
<feature type="coiled-coil region" evidence="1">
    <location>
        <begin position="140"/>
        <end position="171"/>
    </location>
</feature>
<sequence>EFENRSKKDKEDYTEEQFEDWCKDGFKTSNVNYRDYCEDCDISEDSCEPMMNYAYPLHHEPTEEEILRVVKETSLTIIENQDTGDWFLGLCGGGMDLSQSIGYAYLICGYIPDALAFNVSSQYGLNISGKKYFELMNKVIDSLQNSQEAYKNKIKRIKEAVKEAKEKQKQKE</sequence>